<dbReference type="SUPFAM" id="SSF51197">
    <property type="entry name" value="Clavaminate synthase-like"/>
    <property type="match status" value="1"/>
</dbReference>
<dbReference type="PANTHER" id="PTHR13096">
    <property type="entry name" value="MINA53 MYC INDUCED NUCLEAR ANTIGEN"/>
    <property type="match status" value="1"/>
</dbReference>
<keyword evidence="6" id="KW-1185">Reference proteome</keyword>
<organism evidence="5 6">
    <name type="scientific">Amycolatopsis heterodermiae</name>
    <dbReference type="NCBI Taxonomy" id="3110235"/>
    <lineage>
        <taxon>Bacteria</taxon>
        <taxon>Bacillati</taxon>
        <taxon>Actinomycetota</taxon>
        <taxon>Actinomycetes</taxon>
        <taxon>Pseudonocardiales</taxon>
        <taxon>Pseudonocardiaceae</taxon>
        <taxon>Amycolatopsis</taxon>
    </lineage>
</organism>
<proteinExistence type="predicted"/>
<dbReference type="PROSITE" id="PS51184">
    <property type="entry name" value="JMJC"/>
    <property type="match status" value="1"/>
</dbReference>
<dbReference type="Gene3D" id="2.60.120.650">
    <property type="entry name" value="Cupin"/>
    <property type="match status" value="1"/>
</dbReference>
<comment type="cofactor">
    <cofactor evidence="1">
        <name>Fe(2+)</name>
        <dbReference type="ChEBI" id="CHEBI:29033"/>
    </cofactor>
</comment>
<sequence>MPAGAPPHGKVLPRLVGPDVDAFAARHWGCAPLLRRAADGDAFRDLFDLDGADELLSRRGLRTPFLRLARHGEVVDSRAFTGGAGAGAEIGDQVQDEKVAALFADGATIVLQALHRTWPALVDFAVGLTGELGHPVQANAYITPPSSQGFSAHYDVHDVFVLQLAGRKHWSVHSPVHPAPLRTQPWSTHAEAVAARARDTPAVDAVLEPGDLMYLPRGWLHSATALGDVSAHLTIGVHVVTRFAVVEALAALVAADERLRASLPLGIDVADPGQVADHLGPVREVLIEALAGVPAEAVARHLRDRAWPGGRPEPLRPIASAAFARDLAAGDTVRRRAGLRHRVENTDDGRTVLELADRRITLPGTTSTAVRALLDGQTWRIGAIPGLGEPDQLVLVRRLLREGVLVAASA</sequence>
<protein>
    <submittedName>
        <fullName evidence="5">Cupin domain-containing protein</fullName>
    </submittedName>
</protein>
<dbReference type="RefSeq" id="WP_323327692.1">
    <property type="nucleotide sequence ID" value="NZ_JAYFSI010000002.1"/>
</dbReference>
<dbReference type="InterPro" id="IPR039994">
    <property type="entry name" value="NO66-like"/>
</dbReference>
<dbReference type="Proteomes" id="UP001304298">
    <property type="component" value="Unassembled WGS sequence"/>
</dbReference>
<accession>A0ABU5R491</accession>
<feature type="domain" description="JmjC" evidence="4">
    <location>
        <begin position="107"/>
        <end position="256"/>
    </location>
</feature>
<dbReference type="SMART" id="SM00558">
    <property type="entry name" value="JmjC"/>
    <property type="match status" value="1"/>
</dbReference>
<reference evidence="5 6" key="1">
    <citation type="submission" date="2023-12" db="EMBL/GenBank/DDBJ databases">
        <title>Amycolatopsis sp. V23-08.</title>
        <authorList>
            <person name="Somphong A."/>
        </authorList>
    </citation>
    <scope>NUCLEOTIDE SEQUENCE [LARGE SCALE GENOMIC DNA]</scope>
    <source>
        <strain evidence="5 6">V23-08</strain>
    </source>
</reference>
<dbReference type="PANTHER" id="PTHR13096:SF9">
    <property type="entry name" value="BIFUNCTIONAL LYSINE-SPECIFIC DEMETHYLASE AND HISTIDYL-HYDROXYLASE"/>
    <property type="match status" value="1"/>
</dbReference>
<keyword evidence="3" id="KW-0408">Iron</keyword>
<dbReference type="Pfam" id="PF08007">
    <property type="entry name" value="JmjC_2"/>
    <property type="match status" value="1"/>
</dbReference>
<comment type="caution">
    <text evidence="5">The sequence shown here is derived from an EMBL/GenBank/DDBJ whole genome shotgun (WGS) entry which is preliminary data.</text>
</comment>
<evidence type="ECO:0000256" key="2">
    <source>
        <dbReference type="ARBA" id="ARBA00022723"/>
    </source>
</evidence>
<dbReference type="InterPro" id="IPR003347">
    <property type="entry name" value="JmjC_dom"/>
</dbReference>
<evidence type="ECO:0000259" key="4">
    <source>
        <dbReference type="PROSITE" id="PS51184"/>
    </source>
</evidence>
<keyword evidence="2" id="KW-0479">Metal-binding</keyword>
<evidence type="ECO:0000313" key="6">
    <source>
        <dbReference type="Proteomes" id="UP001304298"/>
    </source>
</evidence>
<dbReference type="EMBL" id="JAYFSI010000002">
    <property type="protein sequence ID" value="MEA5361033.1"/>
    <property type="molecule type" value="Genomic_DNA"/>
</dbReference>
<evidence type="ECO:0000256" key="3">
    <source>
        <dbReference type="ARBA" id="ARBA00023004"/>
    </source>
</evidence>
<evidence type="ECO:0000256" key="1">
    <source>
        <dbReference type="ARBA" id="ARBA00001954"/>
    </source>
</evidence>
<gene>
    <name evidence="5" type="ORF">VA596_15925</name>
</gene>
<evidence type="ECO:0000313" key="5">
    <source>
        <dbReference type="EMBL" id="MEA5361033.1"/>
    </source>
</evidence>
<name>A0ABU5R491_9PSEU</name>